<proteinExistence type="predicted"/>
<sequence length="383" mass="44448">MNMFKEDTEKKLKIIRLQYETKLQDESDALYASMKDKIKNMENCHKEKLSVLRRSYQQQLSDAMQVIKASYKNKEETDLVCDVIDGRVKDLLNELQEKNLKIEWMVEQLKKYEIGSEGVEDPEKSRLKSENEKLKDNIDSLHVELEEVHRVLESKEQRLALDMAQLKSEADDSKKALQMLTGEHEQLKMQLNLERESGREKIKQIKEEMEKEIACIEASRMKEKAATDKTFERQKPAETTTMELAGDTELVQKIKEHRKTEAMQKKEIERLSKQLCMSNQVWEKKFEILRQSFHAIKDEMFLRQTLRRQEAILHNASVSFAMDAPCSPRQKSRLGYSNMAPLPRIGAGGQRKMDIGLQSERGADALPGLDPKLSVADEEDEEV</sequence>
<organism evidence="4 5">
    <name type="scientific">Cyprinus carpio</name>
    <name type="common">Common carp</name>
    <dbReference type="NCBI Taxonomy" id="7962"/>
    <lineage>
        <taxon>Eukaryota</taxon>
        <taxon>Metazoa</taxon>
        <taxon>Chordata</taxon>
        <taxon>Craniata</taxon>
        <taxon>Vertebrata</taxon>
        <taxon>Euteleostomi</taxon>
        <taxon>Actinopterygii</taxon>
        <taxon>Neopterygii</taxon>
        <taxon>Teleostei</taxon>
        <taxon>Ostariophysi</taxon>
        <taxon>Cypriniformes</taxon>
        <taxon>Cyprinidae</taxon>
        <taxon>Cyprininae</taxon>
        <taxon>Cyprinus</taxon>
    </lineage>
</organism>
<dbReference type="Ensembl" id="ENSCCRT00015081028.1">
    <property type="protein sequence ID" value="ENSCCRP00015078456.1"/>
    <property type="gene ID" value="ENSCCRG00015031770.1"/>
</dbReference>
<protein>
    <submittedName>
        <fullName evidence="4">Si:dkey-188g12.1</fullName>
    </submittedName>
</protein>
<dbReference type="Pfam" id="PF15821">
    <property type="entry name" value="DUF4709"/>
    <property type="match status" value="1"/>
</dbReference>
<evidence type="ECO:0000256" key="1">
    <source>
        <dbReference type="SAM" id="Coils"/>
    </source>
</evidence>
<dbReference type="Proteomes" id="UP000694700">
    <property type="component" value="Unplaced"/>
</dbReference>
<dbReference type="AlphaFoldDB" id="A0A8C1XDS3"/>
<keyword evidence="1" id="KW-0175">Coiled coil</keyword>
<reference evidence="4" key="1">
    <citation type="submission" date="2025-08" db="UniProtKB">
        <authorList>
            <consortium name="Ensembl"/>
        </authorList>
    </citation>
    <scope>IDENTIFICATION</scope>
</reference>
<feature type="domain" description="DUF4709" evidence="3">
    <location>
        <begin position="1"/>
        <end position="68"/>
    </location>
</feature>
<dbReference type="PANTHER" id="PTHR22382:SF7">
    <property type="entry name" value="RIKEN CDNA 4921504E06 GENE"/>
    <property type="match status" value="1"/>
</dbReference>
<feature type="region of interest" description="Disordered" evidence="2">
    <location>
        <begin position="328"/>
        <end position="383"/>
    </location>
</feature>
<evidence type="ECO:0000313" key="5">
    <source>
        <dbReference type="Proteomes" id="UP000694700"/>
    </source>
</evidence>
<dbReference type="InterPro" id="IPR040119">
    <property type="entry name" value="C10orf67-like"/>
</dbReference>
<evidence type="ECO:0000259" key="3">
    <source>
        <dbReference type="Pfam" id="PF15821"/>
    </source>
</evidence>
<accession>A0A8C1XDS3</accession>
<evidence type="ECO:0000256" key="2">
    <source>
        <dbReference type="SAM" id="MobiDB-lite"/>
    </source>
</evidence>
<dbReference type="PANTHER" id="PTHR22382">
    <property type="entry name" value="RIKEN CDNA 4921504E06 GENE"/>
    <property type="match status" value="1"/>
</dbReference>
<evidence type="ECO:0000313" key="4">
    <source>
        <dbReference type="Ensembl" id="ENSCCRP00015078456.1"/>
    </source>
</evidence>
<name>A0A8C1XDS3_CYPCA</name>
<dbReference type="InterPro" id="IPR031651">
    <property type="entry name" value="DUF4709"/>
</dbReference>
<feature type="coiled-coil region" evidence="1">
    <location>
        <begin position="88"/>
        <end position="226"/>
    </location>
</feature>